<name>A0A927CLV1_9BACL</name>
<comment type="subcellular location">
    <subcellularLocation>
        <location evidence="1">Membrane</location>
        <topology evidence="1">Lipid-anchor</topology>
    </subcellularLocation>
</comment>
<keyword evidence="6" id="KW-0564">Palmitate</keyword>
<dbReference type="InterPro" id="IPR057336">
    <property type="entry name" value="GerAC_N"/>
</dbReference>
<keyword evidence="3" id="KW-0309">Germination</keyword>
<evidence type="ECO:0000313" key="11">
    <source>
        <dbReference type="Proteomes" id="UP000632125"/>
    </source>
</evidence>
<dbReference type="PROSITE" id="PS51257">
    <property type="entry name" value="PROKAR_LIPOPROTEIN"/>
    <property type="match status" value="1"/>
</dbReference>
<dbReference type="Pfam" id="PF25198">
    <property type="entry name" value="Spore_GerAC_N"/>
    <property type="match status" value="1"/>
</dbReference>
<dbReference type="InterPro" id="IPR038501">
    <property type="entry name" value="Spore_GerAC_C_sf"/>
</dbReference>
<dbReference type="InterPro" id="IPR008844">
    <property type="entry name" value="Spore_GerAC-like"/>
</dbReference>
<dbReference type="GO" id="GO:0016020">
    <property type="term" value="C:membrane"/>
    <property type="evidence" value="ECO:0007669"/>
    <property type="project" value="UniProtKB-SubCell"/>
</dbReference>
<evidence type="ECO:0000259" key="8">
    <source>
        <dbReference type="Pfam" id="PF05504"/>
    </source>
</evidence>
<dbReference type="PANTHER" id="PTHR35789">
    <property type="entry name" value="SPORE GERMINATION PROTEIN B3"/>
    <property type="match status" value="1"/>
</dbReference>
<dbReference type="Pfam" id="PF05504">
    <property type="entry name" value="Spore_GerAC"/>
    <property type="match status" value="1"/>
</dbReference>
<organism evidence="10 11">
    <name type="scientific">Paenibacillus arenilitoris</name>
    <dbReference type="NCBI Taxonomy" id="2772299"/>
    <lineage>
        <taxon>Bacteria</taxon>
        <taxon>Bacillati</taxon>
        <taxon>Bacillota</taxon>
        <taxon>Bacilli</taxon>
        <taxon>Bacillales</taxon>
        <taxon>Paenibacillaceae</taxon>
        <taxon>Paenibacillus</taxon>
    </lineage>
</organism>
<evidence type="ECO:0000313" key="10">
    <source>
        <dbReference type="EMBL" id="MBD2870478.1"/>
    </source>
</evidence>
<sequence length="409" mass="44984">MTAVKTARSAVVLAFFALLLTGCWDRIELNELAITSATSVDRDGEDWVVSFQVVIPSTISSGIGIMGAGSSSAPVIVYSTKGKSIREANSRSYLESPRKLYFAHNRIIVISEETARRGLDPILDVYLRNPDARETVDVLITRGNARKVLEQMMQIERIPGNGIREINNMEEKYLSTLPEVKLYELAMSLSSDSAGALLPEVYLSGKTETDSLKAFEKTTLPSKLRLGRIAVINKDKMVGWLSRQEGLGVAFIRNTVDMTMIAPACPDDPSKQASVSIGSSTTELKPAIRDGKLSVKVQIKASGSLTQIDCGIKDLNDPATVAALEQAAEKEIVKLADSGWKAVRRLKTDAVGFADLAHRKYRKQWRKWKKDWDSVFANIQVEIAADVTLTNVGLSKEPIQVERLKEGKK</sequence>
<keyword evidence="11" id="KW-1185">Reference proteome</keyword>
<dbReference type="EMBL" id="JACXIY010000020">
    <property type="protein sequence ID" value="MBD2870478.1"/>
    <property type="molecule type" value="Genomic_DNA"/>
</dbReference>
<dbReference type="InterPro" id="IPR046953">
    <property type="entry name" value="Spore_GerAC-like_C"/>
</dbReference>
<evidence type="ECO:0000256" key="1">
    <source>
        <dbReference type="ARBA" id="ARBA00004635"/>
    </source>
</evidence>
<accession>A0A927CLV1</accession>
<protein>
    <submittedName>
        <fullName evidence="10">Ger(X)C family spore germination protein</fullName>
    </submittedName>
</protein>
<dbReference type="RefSeq" id="WP_190863434.1">
    <property type="nucleotide sequence ID" value="NZ_JACXIY010000020.1"/>
</dbReference>
<dbReference type="GO" id="GO:0009847">
    <property type="term" value="P:spore germination"/>
    <property type="evidence" value="ECO:0007669"/>
    <property type="project" value="InterPro"/>
</dbReference>
<keyword evidence="7" id="KW-0449">Lipoprotein</keyword>
<dbReference type="PANTHER" id="PTHR35789:SF1">
    <property type="entry name" value="SPORE GERMINATION PROTEIN B3"/>
    <property type="match status" value="1"/>
</dbReference>
<proteinExistence type="inferred from homology"/>
<evidence type="ECO:0000259" key="9">
    <source>
        <dbReference type="Pfam" id="PF25198"/>
    </source>
</evidence>
<keyword evidence="5" id="KW-0472">Membrane</keyword>
<dbReference type="NCBIfam" id="TIGR02887">
    <property type="entry name" value="spore_ger_x_C"/>
    <property type="match status" value="1"/>
</dbReference>
<gene>
    <name evidence="10" type="ORF">IDH41_18005</name>
</gene>
<evidence type="ECO:0000256" key="3">
    <source>
        <dbReference type="ARBA" id="ARBA00022544"/>
    </source>
</evidence>
<evidence type="ECO:0000256" key="7">
    <source>
        <dbReference type="ARBA" id="ARBA00023288"/>
    </source>
</evidence>
<evidence type="ECO:0000256" key="6">
    <source>
        <dbReference type="ARBA" id="ARBA00023139"/>
    </source>
</evidence>
<evidence type="ECO:0000256" key="5">
    <source>
        <dbReference type="ARBA" id="ARBA00023136"/>
    </source>
</evidence>
<reference evidence="10" key="1">
    <citation type="submission" date="2020-09" db="EMBL/GenBank/DDBJ databases">
        <title>A novel bacterium of genus Paenibacillus, isolated from South China Sea.</title>
        <authorList>
            <person name="Huang H."/>
            <person name="Mo K."/>
            <person name="Hu Y."/>
        </authorList>
    </citation>
    <scope>NUCLEOTIDE SEQUENCE</scope>
    <source>
        <strain evidence="10">IB182493</strain>
    </source>
</reference>
<evidence type="ECO:0000256" key="2">
    <source>
        <dbReference type="ARBA" id="ARBA00007886"/>
    </source>
</evidence>
<comment type="caution">
    <text evidence="10">The sequence shown here is derived from an EMBL/GenBank/DDBJ whole genome shotgun (WGS) entry which is preliminary data.</text>
</comment>
<dbReference type="Proteomes" id="UP000632125">
    <property type="component" value="Unassembled WGS sequence"/>
</dbReference>
<dbReference type="Gene3D" id="3.30.300.210">
    <property type="entry name" value="Nutrient germinant receptor protein C, domain 3"/>
    <property type="match status" value="1"/>
</dbReference>
<feature type="domain" description="Spore germination protein N-terminal" evidence="9">
    <location>
        <begin position="25"/>
        <end position="201"/>
    </location>
</feature>
<feature type="domain" description="Spore germination GerAC-like C-terminal" evidence="8">
    <location>
        <begin position="229"/>
        <end position="393"/>
    </location>
</feature>
<comment type="similarity">
    <text evidence="2">Belongs to the GerABKC lipoprotein family.</text>
</comment>
<keyword evidence="4" id="KW-0732">Signal</keyword>
<dbReference type="AlphaFoldDB" id="A0A927CLV1"/>
<evidence type="ECO:0000256" key="4">
    <source>
        <dbReference type="ARBA" id="ARBA00022729"/>
    </source>
</evidence>